<reference evidence="6" key="1">
    <citation type="submission" date="2025-08" db="UniProtKB">
        <authorList>
            <consortium name="RefSeq"/>
        </authorList>
    </citation>
    <scope>IDENTIFICATION</scope>
    <source>
        <strain evidence="6">Aabys</strain>
        <tissue evidence="6">Whole body</tissue>
    </source>
</reference>
<evidence type="ECO:0000256" key="1">
    <source>
        <dbReference type="PROSITE-ProRule" id="PRU00047"/>
    </source>
</evidence>
<dbReference type="PANTHER" id="PTHR46888">
    <property type="entry name" value="ZINC KNUCKLE DOMAINCONTAINING PROTEIN-RELATED"/>
    <property type="match status" value="1"/>
</dbReference>
<dbReference type="PROSITE" id="PS00141">
    <property type="entry name" value="ASP_PROTEASE"/>
    <property type="match status" value="1"/>
</dbReference>
<proteinExistence type="predicted"/>
<dbReference type="SUPFAM" id="SSF50630">
    <property type="entry name" value="Acid proteases"/>
    <property type="match status" value="1"/>
</dbReference>
<keyword evidence="5" id="KW-1185">Reference proteome</keyword>
<gene>
    <name evidence="6" type="primary">LOC131801251</name>
</gene>
<dbReference type="PROSITE" id="PS50158">
    <property type="entry name" value="ZF_CCHC"/>
    <property type="match status" value="1"/>
</dbReference>
<dbReference type="Pfam" id="PF13975">
    <property type="entry name" value="gag-asp_proteas"/>
    <property type="match status" value="1"/>
</dbReference>
<sequence>MATLGTAELTSAVEKTTLQMAPEQGPDSKSHRGKTETSATEDESSQKYDKKLKPESLGWIYLLKKEQLIEQCQAAAIQTEGYTVEHLRRQLADFVRKKRLRSSTENLLRDLENELQAEEKTVVTQECLQIPERPPRRESCDSETMSMVQRWNLKFTGEGDLSEFLERLEELAECYRIPHDRLVSTLPCILEGNALKWYRVKKGDITTWKSFRIEAEKFFLSKRHLTQLEHSFYNRRQFNREKAKDFVLQMLTMAKQHPTLRQVDHLDRIYDGLRPEYRHYVRRSDFQTLDELMSLVDDFELLKKDEARVERPHTSHMVSQTSGGYNRSTHCWRCKKKGHIRYQCQEKGKLFCSHCGKEGILSRNCECRANPTIDTDHHGRYYIWIFLNGKGLWALVDTGASLTYIDSSVGKWLDTKRVKPITITRRVQLADQQMATCGRVYPVSIVFNDQATSIEATVLPTLAEPVVLGMDFLLKRGLDIVLDGKVVPKAAITDRSGLHYLHSISDWVLSPQKKNQLPENHVIPHRRAYENYNGFRTRVRRSFRVHTKLVTNTDFTKAKPLKVPVQSPTKTCKPPESRQRITAKTKSVSPPASLSKRQMAIEPATRDLLPKYQQGKTTKAAQPAAPAYYHITRPKQHDYLREASLSQAGGGCNMLISSRTFIRTNKRTYYTMRTTTAATASATLTAPTNHHHHAHTTRSYAVNKATTALANKRSIHWARGEQSSFRWCAAHSVRLKIRNDLELRFAVPQELRFAVPQELRFAVPQELRLAVPQELRFAVPQEFRLAVPQELRLAVPQEFRLAVPQELRLAVPQELRFAVPQELRLAVPQELRFAVPQEFRLAVPQELRLAVPQEFRLAVPQELRFAVPQELRFAVPQELRLAVPQEFRLAVPYYSQTLVVE</sequence>
<dbReference type="InterPro" id="IPR001969">
    <property type="entry name" value="Aspartic_peptidase_AS"/>
</dbReference>
<evidence type="ECO:0000313" key="5">
    <source>
        <dbReference type="Proteomes" id="UP001652621"/>
    </source>
</evidence>
<keyword evidence="1" id="KW-0862">Zinc</keyword>
<dbReference type="InterPro" id="IPR001878">
    <property type="entry name" value="Znf_CCHC"/>
</dbReference>
<feature type="region of interest" description="Disordered" evidence="3">
    <location>
        <begin position="1"/>
        <end position="49"/>
    </location>
</feature>
<dbReference type="RefSeq" id="XP_058975681.1">
    <property type="nucleotide sequence ID" value="XM_059119698.1"/>
</dbReference>
<feature type="domain" description="CCHC-type" evidence="4">
    <location>
        <begin position="331"/>
        <end position="346"/>
    </location>
</feature>
<accession>A0ABM3UQ71</accession>
<keyword evidence="2" id="KW-0175">Coiled coil</keyword>
<feature type="compositionally biased region" description="Polar residues" evidence="3">
    <location>
        <begin position="580"/>
        <end position="596"/>
    </location>
</feature>
<feature type="coiled-coil region" evidence="2">
    <location>
        <begin position="101"/>
        <end position="128"/>
    </location>
</feature>
<keyword evidence="1" id="KW-0479">Metal-binding</keyword>
<dbReference type="GeneID" id="131801251"/>
<dbReference type="InterPro" id="IPR021109">
    <property type="entry name" value="Peptidase_aspartic_dom_sf"/>
</dbReference>
<feature type="region of interest" description="Disordered" evidence="3">
    <location>
        <begin position="564"/>
        <end position="596"/>
    </location>
</feature>
<dbReference type="PANTHER" id="PTHR46888:SF1">
    <property type="entry name" value="RIBONUCLEASE H"/>
    <property type="match status" value="1"/>
</dbReference>
<dbReference type="SUPFAM" id="SSF57756">
    <property type="entry name" value="Retrovirus zinc finger-like domains"/>
    <property type="match status" value="1"/>
</dbReference>
<dbReference type="Gene3D" id="2.40.70.10">
    <property type="entry name" value="Acid Proteases"/>
    <property type="match status" value="1"/>
</dbReference>
<dbReference type="InterPro" id="IPR036875">
    <property type="entry name" value="Znf_CCHC_sf"/>
</dbReference>
<keyword evidence="1" id="KW-0863">Zinc-finger</keyword>
<feature type="compositionally biased region" description="Basic and acidic residues" evidence="3">
    <location>
        <begin position="26"/>
        <end position="35"/>
    </location>
</feature>
<dbReference type="CDD" id="cd00303">
    <property type="entry name" value="retropepsin_like"/>
    <property type="match status" value="1"/>
</dbReference>
<protein>
    <submittedName>
        <fullName evidence="6">Uncharacterized protein LOC131801251</fullName>
    </submittedName>
</protein>
<evidence type="ECO:0000256" key="2">
    <source>
        <dbReference type="SAM" id="Coils"/>
    </source>
</evidence>
<name>A0ABM3UQ71_MUSDO</name>
<evidence type="ECO:0000256" key="3">
    <source>
        <dbReference type="SAM" id="MobiDB-lite"/>
    </source>
</evidence>
<evidence type="ECO:0000313" key="6">
    <source>
        <dbReference type="RefSeq" id="XP_058975681.1"/>
    </source>
</evidence>
<dbReference type="Gene3D" id="4.10.60.10">
    <property type="entry name" value="Zinc finger, CCHC-type"/>
    <property type="match status" value="1"/>
</dbReference>
<dbReference type="Proteomes" id="UP001652621">
    <property type="component" value="Unplaced"/>
</dbReference>
<organism evidence="5 6">
    <name type="scientific">Musca domestica</name>
    <name type="common">House fly</name>
    <dbReference type="NCBI Taxonomy" id="7370"/>
    <lineage>
        <taxon>Eukaryota</taxon>
        <taxon>Metazoa</taxon>
        <taxon>Ecdysozoa</taxon>
        <taxon>Arthropoda</taxon>
        <taxon>Hexapoda</taxon>
        <taxon>Insecta</taxon>
        <taxon>Pterygota</taxon>
        <taxon>Neoptera</taxon>
        <taxon>Endopterygota</taxon>
        <taxon>Diptera</taxon>
        <taxon>Brachycera</taxon>
        <taxon>Muscomorpha</taxon>
        <taxon>Muscoidea</taxon>
        <taxon>Muscidae</taxon>
        <taxon>Musca</taxon>
    </lineage>
</organism>
<evidence type="ECO:0000259" key="4">
    <source>
        <dbReference type="PROSITE" id="PS50158"/>
    </source>
</evidence>